<reference evidence="5" key="1">
    <citation type="submission" date="2020-05" db="EMBL/GenBank/DDBJ databases">
        <authorList>
            <person name="Chiriac C."/>
            <person name="Salcher M."/>
            <person name="Ghai R."/>
            <person name="Kavagutti S V."/>
        </authorList>
    </citation>
    <scope>NUCLEOTIDE SEQUENCE</scope>
</reference>
<evidence type="ECO:0000259" key="3">
    <source>
        <dbReference type="Pfam" id="PF00370"/>
    </source>
</evidence>
<dbReference type="GO" id="GO:0016301">
    <property type="term" value="F:kinase activity"/>
    <property type="evidence" value="ECO:0007669"/>
    <property type="project" value="UniProtKB-KW"/>
</dbReference>
<keyword evidence="1" id="KW-0808">Transferase</keyword>
<dbReference type="Gene3D" id="3.30.420.40">
    <property type="match status" value="2"/>
</dbReference>
<feature type="domain" description="Carbohydrate kinase FGGY N-terminal" evidence="3">
    <location>
        <begin position="25"/>
        <end position="130"/>
    </location>
</feature>
<evidence type="ECO:0000259" key="4">
    <source>
        <dbReference type="Pfam" id="PF02782"/>
    </source>
</evidence>
<protein>
    <submittedName>
        <fullName evidence="5">Unannotated protein</fullName>
    </submittedName>
</protein>
<gene>
    <name evidence="5" type="ORF">UFOPK4366_00650</name>
</gene>
<dbReference type="SUPFAM" id="SSF53067">
    <property type="entry name" value="Actin-like ATPase domain"/>
    <property type="match status" value="2"/>
</dbReference>
<organism evidence="5">
    <name type="scientific">freshwater metagenome</name>
    <dbReference type="NCBI Taxonomy" id="449393"/>
    <lineage>
        <taxon>unclassified sequences</taxon>
        <taxon>metagenomes</taxon>
        <taxon>ecological metagenomes</taxon>
    </lineage>
</organism>
<evidence type="ECO:0000256" key="1">
    <source>
        <dbReference type="ARBA" id="ARBA00022679"/>
    </source>
</evidence>
<dbReference type="AlphaFoldDB" id="A0A6J7UER8"/>
<proteinExistence type="predicted"/>
<keyword evidence="2" id="KW-0418">Kinase</keyword>
<feature type="domain" description="Carbohydrate kinase FGGY C-terminal" evidence="4">
    <location>
        <begin position="143"/>
        <end position="324"/>
    </location>
</feature>
<sequence length="369" mass="39813">MFAAEIPDVSKDFGLSLPWAPSGILPKVRWLKAHEPKILEKGSRLLQAKDFLLFHLTGEFASDNWSSKGLINAQTLKPTQAWNSLALPNDLIPTIGKPWEVAGKTSMNNKFLPAGIPVAIGWSDALAGMLALEVFSKPTAFVISGSSDIAGISCAKLSEGKHSLSTVPESCAPLPVIFGPTQSSGSAISWAAELFNSTPEDLLTKSLERSEAHSEIFLPYLAGERAPIWRSDIRALFAGLSHQSKFSDIAHAVIFGVGFTARHIIDQAKSLSKELPSVVHLGGASHQSKLWLDIRSRILRSEVISFSESDSSSIGAAILAASAATGISPEVLAPKFSGEKLHFTSTIENQNIAGIEYQKYLDWVERSIR</sequence>
<dbReference type="GO" id="GO:0005975">
    <property type="term" value="P:carbohydrate metabolic process"/>
    <property type="evidence" value="ECO:0007669"/>
    <property type="project" value="InterPro"/>
</dbReference>
<evidence type="ECO:0000313" key="5">
    <source>
        <dbReference type="EMBL" id="CAB5064301.1"/>
    </source>
</evidence>
<dbReference type="Pfam" id="PF00370">
    <property type="entry name" value="FGGY_N"/>
    <property type="match status" value="1"/>
</dbReference>
<accession>A0A6J7UER8</accession>
<dbReference type="PANTHER" id="PTHR43095">
    <property type="entry name" value="SUGAR KINASE"/>
    <property type="match status" value="1"/>
</dbReference>
<evidence type="ECO:0000256" key="2">
    <source>
        <dbReference type="ARBA" id="ARBA00022777"/>
    </source>
</evidence>
<dbReference type="EMBL" id="CAFBQS010000110">
    <property type="protein sequence ID" value="CAB5064301.1"/>
    <property type="molecule type" value="Genomic_DNA"/>
</dbReference>
<dbReference type="InterPro" id="IPR018485">
    <property type="entry name" value="FGGY_C"/>
</dbReference>
<dbReference type="InterPro" id="IPR018484">
    <property type="entry name" value="FGGY_N"/>
</dbReference>
<dbReference type="InterPro" id="IPR043129">
    <property type="entry name" value="ATPase_NBD"/>
</dbReference>
<name>A0A6J7UER8_9ZZZZ</name>
<dbReference type="InterPro" id="IPR050406">
    <property type="entry name" value="FGGY_Carb_Kinase"/>
</dbReference>
<dbReference type="Pfam" id="PF02782">
    <property type="entry name" value="FGGY_C"/>
    <property type="match status" value="1"/>
</dbReference>